<comment type="caution">
    <text evidence="1">The sequence shown here is derived from an EMBL/GenBank/DDBJ whole genome shotgun (WGS) entry which is preliminary data.</text>
</comment>
<gene>
    <name evidence="1" type="ORF">KQI68_06645</name>
</gene>
<sequence>MNDNFDLEIGKAIETALIVGRNTWIDKAQKGLKSSREQYIRAISDVYVEDTNSGYIELRGTFPVMIETGFTSFDMKMNFSKSTKKRKGKNGRWYLTIPFRHYTSGTTNVMPSKILKAARKLRNGGVLREAIVRDLGFGPQTSKTGYRWKNSKYDGLRRVVKNYESSTRGYYMTFRRVGSASDPRAFIHPGYKGLHAIEEVKKNAEKAFFDALGD</sequence>
<evidence type="ECO:0000313" key="2">
    <source>
        <dbReference type="Proteomes" id="UP000783742"/>
    </source>
</evidence>
<organism evidence="1 2">
    <name type="scientific">Peptoniphilus ovalis</name>
    <dbReference type="NCBI Taxonomy" id="2841503"/>
    <lineage>
        <taxon>Bacteria</taxon>
        <taxon>Bacillati</taxon>
        <taxon>Bacillota</taxon>
        <taxon>Tissierellia</taxon>
        <taxon>Tissierellales</taxon>
        <taxon>Peptoniphilaceae</taxon>
        <taxon>Peptoniphilus</taxon>
    </lineage>
</organism>
<protein>
    <recommendedName>
        <fullName evidence="3">Phage protein, HK97 gp10 family</fullName>
    </recommendedName>
</protein>
<keyword evidence="2" id="KW-1185">Reference proteome</keyword>
<dbReference type="RefSeq" id="WP_216549347.1">
    <property type="nucleotide sequence ID" value="NZ_JAHLQO010000004.1"/>
</dbReference>
<reference evidence="1 2" key="1">
    <citation type="submission" date="2021-06" db="EMBL/GenBank/DDBJ databases">
        <authorList>
            <person name="Sun Q."/>
            <person name="Li D."/>
        </authorList>
    </citation>
    <scope>NUCLEOTIDE SEQUENCE [LARGE SCALE GENOMIC DNA]</scope>
    <source>
        <strain evidence="1 2">MSJ-1</strain>
    </source>
</reference>
<evidence type="ECO:0008006" key="3">
    <source>
        <dbReference type="Google" id="ProtNLM"/>
    </source>
</evidence>
<dbReference type="Proteomes" id="UP000783742">
    <property type="component" value="Unassembled WGS sequence"/>
</dbReference>
<proteinExistence type="predicted"/>
<name>A0ABS6FH69_9FIRM</name>
<evidence type="ECO:0000313" key="1">
    <source>
        <dbReference type="EMBL" id="MBU5669516.1"/>
    </source>
</evidence>
<dbReference type="EMBL" id="JAHLQO010000004">
    <property type="protein sequence ID" value="MBU5669516.1"/>
    <property type="molecule type" value="Genomic_DNA"/>
</dbReference>
<accession>A0ABS6FH69</accession>